<feature type="domain" description="BZIP" evidence="9">
    <location>
        <begin position="30"/>
        <end position="93"/>
    </location>
</feature>
<keyword evidence="6" id="KW-0539">Nucleus</keyword>
<evidence type="ECO:0000313" key="11">
    <source>
        <dbReference type="Proteomes" id="UP001642483"/>
    </source>
</evidence>
<dbReference type="SUPFAM" id="SSF57959">
    <property type="entry name" value="Leucine zipper domain"/>
    <property type="match status" value="1"/>
</dbReference>
<dbReference type="Pfam" id="PF07716">
    <property type="entry name" value="bZIP_2"/>
    <property type="match status" value="1"/>
</dbReference>
<evidence type="ECO:0000259" key="9">
    <source>
        <dbReference type="PROSITE" id="PS50217"/>
    </source>
</evidence>
<organism evidence="10 11">
    <name type="scientific">Clavelina lepadiformis</name>
    <name type="common">Light-bulb sea squirt</name>
    <name type="synonym">Ascidia lepadiformis</name>
    <dbReference type="NCBI Taxonomy" id="159417"/>
    <lineage>
        <taxon>Eukaryota</taxon>
        <taxon>Metazoa</taxon>
        <taxon>Chordata</taxon>
        <taxon>Tunicata</taxon>
        <taxon>Ascidiacea</taxon>
        <taxon>Aplousobranchia</taxon>
        <taxon>Clavelinidae</taxon>
        <taxon>Clavelina</taxon>
    </lineage>
</organism>
<dbReference type="Gene3D" id="1.20.5.170">
    <property type="match status" value="1"/>
</dbReference>
<evidence type="ECO:0000256" key="2">
    <source>
        <dbReference type="ARBA" id="ARBA00006951"/>
    </source>
</evidence>
<evidence type="ECO:0000256" key="6">
    <source>
        <dbReference type="ARBA" id="ARBA00023242"/>
    </source>
</evidence>
<comment type="subcellular location">
    <subcellularLocation>
        <location evidence="1">Nucleus</location>
    </subcellularLocation>
</comment>
<dbReference type="PANTHER" id="PTHR23334:SF69">
    <property type="entry name" value="CCAAT_ENHANCER-BINDING PROTEIN GAMMA"/>
    <property type="match status" value="1"/>
</dbReference>
<comment type="similarity">
    <text evidence="2">Belongs to the bZIP family. C/EBP subfamily.</text>
</comment>
<keyword evidence="7" id="KW-0175">Coiled coil</keyword>
<keyword evidence="4" id="KW-0238">DNA-binding</keyword>
<sequence length="141" mass="15613">MEFSQSSSKGAGKATPPSKIKVKSQLNETDSEYQKRRNRNNIAVKKSRFKSKVKGNSTLDTINRLKVENVELESKVEGLSQELSTLKKVFMEHARGFGGGDAQLPDLQQLEQQLGYKLTEKSPAQRAVQASLNTDPDDSST</sequence>
<dbReference type="InterPro" id="IPR031106">
    <property type="entry name" value="C/EBP"/>
</dbReference>
<evidence type="ECO:0000256" key="8">
    <source>
        <dbReference type="SAM" id="MobiDB-lite"/>
    </source>
</evidence>
<keyword evidence="11" id="KW-1185">Reference proteome</keyword>
<keyword evidence="5" id="KW-0804">Transcription</keyword>
<dbReference type="InterPro" id="IPR046347">
    <property type="entry name" value="bZIP_sf"/>
</dbReference>
<name>A0ABP0GXF2_CLALP</name>
<dbReference type="InterPro" id="IPR004827">
    <property type="entry name" value="bZIP"/>
</dbReference>
<gene>
    <name evidence="10" type="ORF">CVLEPA_LOCUS29392</name>
</gene>
<evidence type="ECO:0000256" key="4">
    <source>
        <dbReference type="ARBA" id="ARBA00023125"/>
    </source>
</evidence>
<evidence type="ECO:0000256" key="3">
    <source>
        <dbReference type="ARBA" id="ARBA00023015"/>
    </source>
</evidence>
<dbReference type="SMART" id="SM00338">
    <property type="entry name" value="BRLZ"/>
    <property type="match status" value="1"/>
</dbReference>
<reference evidence="10 11" key="1">
    <citation type="submission" date="2024-02" db="EMBL/GenBank/DDBJ databases">
        <authorList>
            <person name="Daric V."/>
            <person name="Darras S."/>
        </authorList>
    </citation>
    <scope>NUCLEOTIDE SEQUENCE [LARGE SCALE GENOMIC DNA]</scope>
</reference>
<dbReference type="PANTHER" id="PTHR23334">
    <property type="entry name" value="CCAAT/ENHANCER BINDING PROTEIN"/>
    <property type="match status" value="1"/>
</dbReference>
<feature type="coiled-coil region" evidence="7">
    <location>
        <begin position="62"/>
        <end position="89"/>
    </location>
</feature>
<accession>A0ABP0GXF2</accession>
<evidence type="ECO:0000256" key="7">
    <source>
        <dbReference type="SAM" id="Coils"/>
    </source>
</evidence>
<feature type="region of interest" description="Disordered" evidence="8">
    <location>
        <begin position="119"/>
        <end position="141"/>
    </location>
</feature>
<evidence type="ECO:0000313" key="10">
    <source>
        <dbReference type="EMBL" id="CAK8696220.1"/>
    </source>
</evidence>
<evidence type="ECO:0000256" key="5">
    <source>
        <dbReference type="ARBA" id="ARBA00023163"/>
    </source>
</evidence>
<feature type="region of interest" description="Disordered" evidence="8">
    <location>
        <begin position="1"/>
        <end position="50"/>
    </location>
</feature>
<dbReference type="PROSITE" id="PS50217">
    <property type="entry name" value="BZIP"/>
    <property type="match status" value="1"/>
</dbReference>
<dbReference type="Proteomes" id="UP001642483">
    <property type="component" value="Unassembled WGS sequence"/>
</dbReference>
<evidence type="ECO:0000256" key="1">
    <source>
        <dbReference type="ARBA" id="ARBA00004123"/>
    </source>
</evidence>
<protein>
    <recommendedName>
        <fullName evidence="9">BZIP domain-containing protein</fullName>
    </recommendedName>
</protein>
<keyword evidence="3" id="KW-0805">Transcription regulation</keyword>
<proteinExistence type="inferred from homology"/>
<dbReference type="EMBL" id="CAWYQH010000152">
    <property type="protein sequence ID" value="CAK8696220.1"/>
    <property type="molecule type" value="Genomic_DNA"/>
</dbReference>
<comment type="caution">
    <text evidence="10">The sequence shown here is derived from an EMBL/GenBank/DDBJ whole genome shotgun (WGS) entry which is preliminary data.</text>
</comment>